<feature type="region of interest" description="Disordered" evidence="1">
    <location>
        <begin position="1"/>
        <end position="29"/>
    </location>
</feature>
<evidence type="ECO:0000313" key="2">
    <source>
        <dbReference type="Proteomes" id="UP000694844"/>
    </source>
</evidence>
<accession>A0A8B8AIJ1</accession>
<protein>
    <submittedName>
        <fullName evidence="3">Uncharacterized protein LOC111102774</fullName>
    </submittedName>
</protein>
<dbReference type="AlphaFoldDB" id="A0A8B8AIJ1"/>
<organism evidence="2 3">
    <name type="scientific">Crassostrea virginica</name>
    <name type="common">Eastern oyster</name>
    <dbReference type="NCBI Taxonomy" id="6565"/>
    <lineage>
        <taxon>Eukaryota</taxon>
        <taxon>Metazoa</taxon>
        <taxon>Spiralia</taxon>
        <taxon>Lophotrochozoa</taxon>
        <taxon>Mollusca</taxon>
        <taxon>Bivalvia</taxon>
        <taxon>Autobranchia</taxon>
        <taxon>Pteriomorphia</taxon>
        <taxon>Ostreida</taxon>
        <taxon>Ostreoidea</taxon>
        <taxon>Ostreidae</taxon>
        <taxon>Crassostrea</taxon>
    </lineage>
</organism>
<feature type="compositionally biased region" description="Polar residues" evidence="1">
    <location>
        <begin position="20"/>
        <end position="29"/>
    </location>
</feature>
<dbReference type="OrthoDB" id="6102832at2759"/>
<feature type="region of interest" description="Disordered" evidence="1">
    <location>
        <begin position="120"/>
        <end position="162"/>
    </location>
</feature>
<name>A0A8B8AIJ1_CRAVI</name>
<sequence>MPTYNVSRPNTHLSERGSLGTPNSGTQTWKSSMEYLSRKKKKPKSDIFHSEYDQKLLRLKAILMLDNQSENEAKACKLNRTEQTVLDSVKSQVWRESLSYEREYSQTMRQFRAHSARVFRNSGLNPPSGLHRSPTISVESPPKDKLLQRRKSQSRDSKAQNPCVTCGKIQGVIRAYEKETSYHSDVTRHNQDKTDQVHQTICLFNDRQMKTFIHALETEYCKTMPDVTQMIQDSKFYLQQKPSGGPASAMTRPQSYPLETIRLRDRVSTFCKSQDRFNKQHPIPRCVKNSTDKARIDLAVSVRKKRR</sequence>
<evidence type="ECO:0000256" key="1">
    <source>
        <dbReference type="SAM" id="MobiDB-lite"/>
    </source>
</evidence>
<gene>
    <name evidence="3" type="primary">LOC111102774</name>
</gene>
<dbReference type="KEGG" id="cvn:111102774"/>
<dbReference type="GeneID" id="111102774"/>
<reference evidence="3" key="1">
    <citation type="submission" date="2025-08" db="UniProtKB">
        <authorList>
            <consortium name="RefSeq"/>
        </authorList>
    </citation>
    <scope>IDENTIFICATION</scope>
    <source>
        <tissue evidence="3">Whole sample</tissue>
    </source>
</reference>
<dbReference type="Proteomes" id="UP000694844">
    <property type="component" value="Chromosome 7"/>
</dbReference>
<feature type="compositionally biased region" description="Basic and acidic residues" evidence="1">
    <location>
        <begin position="141"/>
        <end position="158"/>
    </location>
</feature>
<keyword evidence="2" id="KW-1185">Reference proteome</keyword>
<evidence type="ECO:0000313" key="3">
    <source>
        <dbReference type="RefSeq" id="XP_022291347.1"/>
    </source>
</evidence>
<proteinExistence type="predicted"/>
<dbReference type="RefSeq" id="XP_022291347.1">
    <property type="nucleotide sequence ID" value="XM_022435639.1"/>
</dbReference>
<feature type="compositionally biased region" description="Polar residues" evidence="1">
    <location>
        <begin position="1"/>
        <end position="12"/>
    </location>
</feature>